<dbReference type="RefSeq" id="WP_084066637.1">
    <property type="nucleotide sequence ID" value="NZ_FWXY01000001.1"/>
</dbReference>
<evidence type="ECO:0000313" key="3">
    <source>
        <dbReference type="Proteomes" id="UP000192418"/>
    </source>
</evidence>
<dbReference type="SMART" id="SM00260">
    <property type="entry name" value="CheW"/>
    <property type="match status" value="1"/>
</dbReference>
<organism evidence="2 3">
    <name type="scientific">Desulfocicer vacuolatum DSM 3385</name>
    <dbReference type="NCBI Taxonomy" id="1121400"/>
    <lineage>
        <taxon>Bacteria</taxon>
        <taxon>Pseudomonadati</taxon>
        <taxon>Thermodesulfobacteriota</taxon>
        <taxon>Desulfobacteria</taxon>
        <taxon>Desulfobacterales</taxon>
        <taxon>Desulfobacteraceae</taxon>
        <taxon>Desulfocicer</taxon>
    </lineage>
</organism>
<reference evidence="2 3" key="1">
    <citation type="submission" date="2017-04" db="EMBL/GenBank/DDBJ databases">
        <authorList>
            <person name="Afonso C.L."/>
            <person name="Miller P.J."/>
            <person name="Scott M.A."/>
            <person name="Spackman E."/>
            <person name="Goraichik I."/>
            <person name="Dimitrov K.M."/>
            <person name="Suarez D.L."/>
            <person name="Swayne D.E."/>
        </authorList>
    </citation>
    <scope>NUCLEOTIDE SEQUENCE [LARGE SCALE GENOMIC DNA]</scope>
    <source>
        <strain evidence="2 3">DSM 3385</strain>
    </source>
</reference>
<proteinExistence type="predicted"/>
<dbReference type="Gene3D" id="2.40.50.180">
    <property type="entry name" value="CheA-289, Domain 4"/>
    <property type="match status" value="1"/>
</dbReference>
<dbReference type="AlphaFoldDB" id="A0A1W1YSX9"/>
<dbReference type="GO" id="GO:0007165">
    <property type="term" value="P:signal transduction"/>
    <property type="evidence" value="ECO:0007669"/>
    <property type="project" value="InterPro"/>
</dbReference>
<dbReference type="InterPro" id="IPR036061">
    <property type="entry name" value="CheW-like_dom_sf"/>
</dbReference>
<dbReference type="Gene3D" id="2.30.30.40">
    <property type="entry name" value="SH3 Domains"/>
    <property type="match status" value="1"/>
</dbReference>
<dbReference type="PANTHER" id="PTHR22617">
    <property type="entry name" value="CHEMOTAXIS SENSOR HISTIDINE KINASE-RELATED"/>
    <property type="match status" value="1"/>
</dbReference>
<dbReference type="Pfam" id="PF01584">
    <property type="entry name" value="CheW"/>
    <property type="match status" value="1"/>
</dbReference>
<dbReference type="InterPro" id="IPR002545">
    <property type="entry name" value="CheW-lke_dom"/>
</dbReference>
<dbReference type="GO" id="GO:0006935">
    <property type="term" value="P:chemotaxis"/>
    <property type="evidence" value="ECO:0007669"/>
    <property type="project" value="InterPro"/>
</dbReference>
<dbReference type="PROSITE" id="PS50851">
    <property type="entry name" value="CHEW"/>
    <property type="match status" value="1"/>
</dbReference>
<protein>
    <submittedName>
        <fullName evidence="2">CheW protein</fullName>
    </submittedName>
</protein>
<dbReference type="PANTHER" id="PTHR22617:SF23">
    <property type="entry name" value="CHEMOTAXIS PROTEIN CHEW"/>
    <property type="match status" value="1"/>
</dbReference>
<sequence>MTDNGRIFKQIDWDRVHRRLEVSKAAIEQGVSSNPEEKIKILKKRALLLSRESSSIVEKDEQISMVEFVLAHENYVIESKYISEVYPLKEFTPIPCTPDFVLGVINLRGSILSILDFKKFFDLPDKGIADLNKIIVINSEFNKFGILSDSIIGVRFIRTDEINPPLPTLTGKRKAYLKGVLEDSTIVLDAAKIISDPKIIVHEEVGN</sequence>
<gene>
    <name evidence="2" type="ORF">SAMN02746065_101343</name>
</gene>
<dbReference type="GO" id="GO:0005829">
    <property type="term" value="C:cytosol"/>
    <property type="evidence" value="ECO:0007669"/>
    <property type="project" value="TreeGrafter"/>
</dbReference>
<dbReference type="InterPro" id="IPR039315">
    <property type="entry name" value="CheW"/>
</dbReference>
<name>A0A1W1YSX9_9BACT</name>
<evidence type="ECO:0000313" key="2">
    <source>
        <dbReference type="EMBL" id="SMC39317.1"/>
    </source>
</evidence>
<dbReference type="OrthoDB" id="9790406at2"/>
<dbReference type="EMBL" id="FWXY01000001">
    <property type="protein sequence ID" value="SMC39317.1"/>
    <property type="molecule type" value="Genomic_DNA"/>
</dbReference>
<accession>A0A1W1YSX9</accession>
<dbReference type="Proteomes" id="UP000192418">
    <property type="component" value="Unassembled WGS sequence"/>
</dbReference>
<dbReference type="STRING" id="1121400.SAMN02746065_101343"/>
<dbReference type="SUPFAM" id="SSF50341">
    <property type="entry name" value="CheW-like"/>
    <property type="match status" value="1"/>
</dbReference>
<evidence type="ECO:0000259" key="1">
    <source>
        <dbReference type="PROSITE" id="PS50851"/>
    </source>
</evidence>
<feature type="domain" description="CheW-like" evidence="1">
    <location>
        <begin position="62"/>
        <end position="207"/>
    </location>
</feature>
<keyword evidence="3" id="KW-1185">Reference proteome</keyword>